<dbReference type="Gene3D" id="3.30.450.20">
    <property type="entry name" value="PAS domain"/>
    <property type="match status" value="1"/>
</dbReference>
<dbReference type="GO" id="GO:0000155">
    <property type="term" value="F:phosphorelay sensor kinase activity"/>
    <property type="evidence" value="ECO:0007669"/>
    <property type="project" value="InterPro"/>
</dbReference>
<dbReference type="InterPro" id="IPR003660">
    <property type="entry name" value="HAMP_dom"/>
</dbReference>
<dbReference type="CDD" id="cd00130">
    <property type="entry name" value="PAS"/>
    <property type="match status" value="1"/>
</dbReference>
<dbReference type="NCBIfam" id="NF008468">
    <property type="entry name" value="PRK11360.1"/>
    <property type="match status" value="1"/>
</dbReference>
<keyword evidence="5 16" id="KW-0808">Transferase</keyword>
<evidence type="ECO:0000313" key="17">
    <source>
        <dbReference type="Proteomes" id="UP000520770"/>
    </source>
</evidence>
<dbReference type="EMBL" id="JACIGW010000004">
    <property type="protein sequence ID" value="MBB4350018.1"/>
    <property type="molecule type" value="Genomic_DNA"/>
</dbReference>
<evidence type="ECO:0000313" key="16">
    <source>
        <dbReference type="EMBL" id="MBB4447865.1"/>
    </source>
</evidence>
<dbReference type="InterPro" id="IPR036097">
    <property type="entry name" value="HisK_dim/P_sf"/>
</dbReference>
<comment type="catalytic activity">
    <reaction evidence="1">
        <text>ATP + protein L-histidine = ADP + protein N-phospho-L-histidine.</text>
        <dbReference type="EC" id="2.7.13.3"/>
    </reaction>
</comment>
<evidence type="ECO:0000256" key="2">
    <source>
        <dbReference type="ARBA" id="ARBA00004370"/>
    </source>
</evidence>
<evidence type="ECO:0000256" key="8">
    <source>
        <dbReference type="ARBA" id="ARBA00022840"/>
    </source>
</evidence>
<dbReference type="RefSeq" id="WP_183826276.1">
    <property type="nucleotide sequence ID" value="NZ_JACIGW010000004.1"/>
</dbReference>
<dbReference type="SMART" id="SM00387">
    <property type="entry name" value="HATPase_c"/>
    <property type="match status" value="1"/>
</dbReference>
<dbReference type="InterPro" id="IPR035965">
    <property type="entry name" value="PAS-like_dom_sf"/>
</dbReference>
<dbReference type="InterPro" id="IPR000014">
    <property type="entry name" value="PAS"/>
</dbReference>
<dbReference type="InterPro" id="IPR013767">
    <property type="entry name" value="PAS_fold"/>
</dbReference>
<dbReference type="Pfam" id="PF02518">
    <property type="entry name" value="HATPase_c"/>
    <property type="match status" value="1"/>
</dbReference>
<accession>A0A7W6V0T7</accession>
<dbReference type="SMART" id="SM00388">
    <property type="entry name" value="HisKA"/>
    <property type="match status" value="1"/>
</dbReference>
<dbReference type="PROSITE" id="PS50112">
    <property type="entry name" value="PAS"/>
    <property type="match status" value="1"/>
</dbReference>
<evidence type="ECO:0000313" key="19">
    <source>
        <dbReference type="Proteomes" id="UP000576087"/>
    </source>
</evidence>
<dbReference type="Proteomes" id="UP000520770">
    <property type="component" value="Unassembled WGS sequence"/>
</dbReference>
<evidence type="ECO:0000259" key="11">
    <source>
        <dbReference type="PROSITE" id="PS50109"/>
    </source>
</evidence>
<dbReference type="PRINTS" id="PR00344">
    <property type="entry name" value="BCTRLSENSOR"/>
</dbReference>
<keyword evidence="8" id="KW-0067">ATP-binding</keyword>
<dbReference type="CDD" id="cd00082">
    <property type="entry name" value="HisKA"/>
    <property type="match status" value="1"/>
</dbReference>
<evidence type="ECO:0000256" key="1">
    <source>
        <dbReference type="ARBA" id="ARBA00000085"/>
    </source>
</evidence>
<evidence type="ECO:0000256" key="4">
    <source>
        <dbReference type="ARBA" id="ARBA00022553"/>
    </source>
</evidence>
<dbReference type="GO" id="GO:0006355">
    <property type="term" value="P:regulation of DNA-templated transcription"/>
    <property type="evidence" value="ECO:0007669"/>
    <property type="project" value="InterPro"/>
</dbReference>
<evidence type="ECO:0000259" key="12">
    <source>
        <dbReference type="PROSITE" id="PS50112"/>
    </source>
</evidence>
<dbReference type="SMART" id="SM00091">
    <property type="entry name" value="PAS"/>
    <property type="match status" value="1"/>
</dbReference>
<dbReference type="PANTHER" id="PTHR43065">
    <property type="entry name" value="SENSOR HISTIDINE KINASE"/>
    <property type="match status" value="1"/>
</dbReference>
<name>A0A7W6V0T7_9HYPH</name>
<evidence type="ECO:0000313" key="14">
    <source>
        <dbReference type="EMBL" id="MBB4350018.1"/>
    </source>
</evidence>
<dbReference type="EMBL" id="JACIGY010000005">
    <property type="protein sequence ID" value="MBB4413197.1"/>
    <property type="molecule type" value="Genomic_DNA"/>
</dbReference>
<comment type="caution">
    <text evidence="16">The sequence shown here is derived from an EMBL/GenBank/DDBJ whole genome shotgun (WGS) entry which is preliminary data.</text>
</comment>
<gene>
    <name evidence="15" type="ORF">GGE31_003723</name>
    <name evidence="14" type="ORF">GGE33_003781</name>
    <name evidence="16" type="ORF">GGE35_003700</name>
</gene>
<keyword evidence="7 16" id="KW-0418">Kinase</keyword>
<dbReference type="PROSITE" id="PS50885">
    <property type="entry name" value="HAMP"/>
    <property type="match status" value="1"/>
</dbReference>
<dbReference type="Gene3D" id="6.10.340.10">
    <property type="match status" value="1"/>
</dbReference>
<comment type="subcellular location">
    <subcellularLocation>
        <location evidence="2">Membrane</location>
    </subcellularLocation>
</comment>
<evidence type="ECO:0000256" key="5">
    <source>
        <dbReference type="ARBA" id="ARBA00022679"/>
    </source>
</evidence>
<dbReference type="Proteomes" id="UP000576087">
    <property type="component" value="Unassembled WGS sequence"/>
</dbReference>
<dbReference type="NCBIfam" id="TIGR00229">
    <property type="entry name" value="sensory_box"/>
    <property type="match status" value="1"/>
</dbReference>
<dbReference type="InterPro" id="IPR036890">
    <property type="entry name" value="HATPase_C_sf"/>
</dbReference>
<evidence type="ECO:0000313" key="18">
    <source>
        <dbReference type="Proteomes" id="UP000524535"/>
    </source>
</evidence>
<dbReference type="Pfam" id="PF00512">
    <property type="entry name" value="HisKA"/>
    <property type="match status" value="1"/>
</dbReference>
<feature type="domain" description="Histidine kinase" evidence="11">
    <location>
        <begin position="404"/>
        <end position="608"/>
    </location>
</feature>
<keyword evidence="4" id="KW-0597">Phosphoprotein</keyword>
<evidence type="ECO:0000256" key="7">
    <source>
        <dbReference type="ARBA" id="ARBA00022777"/>
    </source>
</evidence>
<dbReference type="Pfam" id="PF00989">
    <property type="entry name" value="PAS"/>
    <property type="match status" value="1"/>
</dbReference>
<dbReference type="PANTHER" id="PTHR43065:SF10">
    <property type="entry name" value="PEROXIDE STRESS-ACTIVATED HISTIDINE KINASE MAK3"/>
    <property type="match status" value="1"/>
</dbReference>
<dbReference type="EMBL" id="JACIHM010000005">
    <property type="protein sequence ID" value="MBB4447865.1"/>
    <property type="molecule type" value="Genomic_DNA"/>
</dbReference>
<organism evidence="16 19">
    <name type="scientific">Aliirhizobium cellulosilyticum</name>
    <dbReference type="NCBI Taxonomy" id="393664"/>
    <lineage>
        <taxon>Bacteria</taxon>
        <taxon>Pseudomonadati</taxon>
        <taxon>Pseudomonadota</taxon>
        <taxon>Alphaproteobacteria</taxon>
        <taxon>Hyphomicrobiales</taxon>
        <taxon>Rhizobiaceae</taxon>
        <taxon>Aliirhizobium</taxon>
    </lineage>
</organism>
<dbReference type="AlphaFoldDB" id="A0A7W6V0T7"/>
<dbReference type="Gene3D" id="3.30.565.10">
    <property type="entry name" value="Histidine kinase-like ATPase, C-terminal domain"/>
    <property type="match status" value="1"/>
</dbReference>
<evidence type="ECO:0000256" key="3">
    <source>
        <dbReference type="ARBA" id="ARBA00012438"/>
    </source>
</evidence>
<dbReference type="Proteomes" id="UP000524535">
    <property type="component" value="Unassembled WGS sequence"/>
</dbReference>
<keyword evidence="10" id="KW-0812">Transmembrane</keyword>
<dbReference type="InterPro" id="IPR005467">
    <property type="entry name" value="His_kinase_dom"/>
</dbReference>
<feature type="transmembrane region" description="Helical" evidence="10">
    <location>
        <begin position="17"/>
        <end position="36"/>
    </location>
</feature>
<dbReference type="PROSITE" id="PS50109">
    <property type="entry name" value="HIS_KIN"/>
    <property type="match status" value="1"/>
</dbReference>
<evidence type="ECO:0000256" key="10">
    <source>
        <dbReference type="SAM" id="Phobius"/>
    </source>
</evidence>
<sequence>MASFAHRLVPDTIRGKILAIFGVAVILPMVAAGILMEREGKSALLHEKEQKLFGITRILDLYLDADLKDLLADRQALSIAARQEHLTQLNNRLSSFTDMVAAANPGIGIGYYSKALDAIVTYGPSRQYGRAIGMPIAADHPGRIVMRTGHERIETGPQVRGSIMNAMRPIKQGEEIVGYIWANELSTDVERQTFAIDRAAIWVCGTGILLGTVLAFGLSRGLDRDIKSITRGLAQMRTDLSVKIPEPRGEIGAIAIEINGMARAVLDARSVTERILHSIADGVVAVDSSSRITSINPAAQKMLDVTAQEAIGHPSDLVFGENYIFSRLLLDALDAGEEHTDIPGEIVLQERSLHVAVSSNVLRDSSVKTMGAVVVIKDLTEQSRLRTQVMRADRLAGLGELMAGVAHEIRNPLTSIRGFMQFLESCDDIEEWQKYSPLIIRQVDSLNSIIAELLEFGKPRPPAIQFVQINDLLREVLLLACGKSSVHVVLDLSPDLPPIEGDGESLKQAFLNIIINALQAIGRNGRIEISTSMQTNSVALIRFRDDGEGIAAEDLEKIFDPFYSTKPNGTGLGLAMVHRIVDAHYGTVTIFSKRGKGAEVNLRLPQLHHRTDELPVS</sequence>
<feature type="domain" description="HAMP" evidence="13">
    <location>
        <begin position="220"/>
        <end position="270"/>
    </location>
</feature>
<dbReference type="InterPro" id="IPR003594">
    <property type="entry name" value="HATPase_dom"/>
</dbReference>
<evidence type="ECO:0000313" key="15">
    <source>
        <dbReference type="EMBL" id="MBB4413197.1"/>
    </source>
</evidence>
<dbReference type="GO" id="GO:0005524">
    <property type="term" value="F:ATP binding"/>
    <property type="evidence" value="ECO:0007669"/>
    <property type="project" value="UniProtKB-KW"/>
</dbReference>
<dbReference type="InterPro" id="IPR003661">
    <property type="entry name" value="HisK_dim/P_dom"/>
</dbReference>
<keyword evidence="6" id="KW-0547">Nucleotide-binding</keyword>
<keyword evidence="10" id="KW-0472">Membrane</keyword>
<evidence type="ECO:0000259" key="13">
    <source>
        <dbReference type="PROSITE" id="PS50885"/>
    </source>
</evidence>
<dbReference type="SUPFAM" id="SSF55785">
    <property type="entry name" value="PYP-like sensor domain (PAS domain)"/>
    <property type="match status" value="1"/>
</dbReference>
<feature type="domain" description="PAS" evidence="12">
    <location>
        <begin position="268"/>
        <end position="312"/>
    </location>
</feature>
<protein>
    <recommendedName>
        <fullName evidence="3">histidine kinase</fullName>
        <ecNumber evidence="3">2.7.13.3</ecNumber>
    </recommendedName>
</protein>
<keyword evidence="10" id="KW-1133">Transmembrane helix</keyword>
<evidence type="ECO:0000256" key="9">
    <source>
        <dbReference type="ARBA" id="ARBA00023012"/>
    </source>
</evidence>
<keyword evidence="9" id="KW-0902">Two-component regulatory system</keyword>
<dbReference type="SUPFAM" id="SSF47384">
    <property type="entry name" value="Homodimeric domain of signal transducing histidine kinase"/>
    <property type="match status" value="1"/>
</dbReference>
<dbReference type="Gene3D" id="1.10.287.130">
    <property type="match status" value="1"/>
</dbReference>
<dbReference type="GO" id="GO:0016020">
    <property type="term" value="C:membrane"/>
    <property type="evidence" value="ECO:0007669"/>
    <property type="project" value="UniProtKB-SubCell"/>
</dbReference>
<dbReference type="EC" id="2.7.13.3" evidence="3"/>
<dbReference type="InterPro" id="IPR004358">
    <property type="entry name" value="Sig_transdc_His_kin-like_C"/>
</dbReference>
<dbReference type="SUPFAM" id="SSF55874">
    <property type="entry name" value="ATPase domain of HSP90 chaperone/DNA topoisomerase II/histidine kinase"/>
    <property type="match status" value="1"/>
</dbReference>
<evidence type="ECO:0000256" key="6">
    <source>
        <dbReference type="ARBA" id="ARBA00022741"/>
    </source>
</evidence>
<reference evidence="17 18" key="1">
    <citation type="submission" date="2020-08" db="EMBL/GenBank/DDBJ databases">
        <title>Genomic Encyclopedia of Type Strains, Phase IV (KMG-V): Genome sequencing to study the core and pangenomes of soil and plant-associated prokaryotes.</title>
        <authorList>
            <person name="Whitman W."/>
        </authorList>
    </citation>
    <scope>NUCLEOTIDE SEQUENCE [LARGE SCALE GENOMIC DNA]</scope>
    <source>
        <strain evidence="15 18">SEMIA 444</strain>
        <strain evidence="14 17">SEMIA 448</strain>
        <strain evidence="16 19">SEMIA 452</strain>
    </source>
</reference>
<proteinExistence type="predicted"/>
<keyword evidence="18" id="KW-1185">Reference proteome</keyword>